<name>A0A840KD41_9FLAO</name>
<dbReference type="Proteomes" id="UP000592180">
    <property type="component" value="Unassembled WGS sequence"/>
</dbReference>
<accession>A0A840KD41</accession>
<feature type="signal peptide" evidence="1">
    <location>
        <begin position="1"/>
        <end position="19"/>
    </location>
</feature>
<dbReference type="Gene3D" id="2.60.120.40">
    <property type="match status" value="1"/>
</dbReference>
<evidence type="ECO:0000313" key="2">
    <source>
        <dbReference type="EMBL" id="MBB4805917.1"/>
    </source>
</evidence>
<feature type="chain" id="PRO_5032541105" description="C1q domain-containing protein" evidence="1">
    <location>
        <begin position="20"/>
        <end position="217"/>
    </location>
</feature>
<evidence type="ECO:0000313" key="3">
    <source>
        <dbReference type="Proteomes" id="UP000592180"/>
    </source>
</evidence>
<evidence type="ECO:0008006" key="4">
    <source>
        <dbReference type="Google" id="ProtNLM"/>
    </source>
</evidence>
<dbReference type="RefSeq" id="WP_184185891.1">
    <property type="nucleotide sequence ID" value="NZ_JACHLE010000001.1"/>
</dbReference>
<keyword evidence="3" id="KW-1185">Reference proteome</keyword>
<proteinExistence type="predicted"/>
<comment type="caution">
    <text evidence="2">The sequence shown here is derived from an EMBL/GenBank/DDBJ whole genome shotgun (WGS) entry which is preliminary data.</text>
</comment>
<gene>
    <name evidence="2" type="ORF">HNP38_001189</name>
</gene>
<dbReference type="InterPro" id="IPR008983">
    <property type="entry name" value="Tumour_necrosis_fac-like_dom"/>
</dbReference>
<dbReference type="AlphaFoldDB" id="A0A840KD41"/>
<reference evidence="2 3" key="1">
    <citation type="submission" date="2020-08" db="EMBL/GenBank/DDBJ databases">
        <title>Functional genomics of gut bacteria from endangered species of beetles.</title>
        <authorList>
            <person name="Carlos-Shanley C."/>
        </authorList>
    </citation>
    <scope>NUCLEOTIDE SEQUENCE [LARGE SCALE GENOMIC DNA]</scope>
    <source>
        <strain evidence="2 3">S00151</strain>
    </source>
</reference>
<sequence length="217" mass="22780">MIKKLFLFAFITGFAFMNAQSGNVGINTSSPTNTLHVKGNGTSDPLRLESLLTAQNTAGTLVADANGVVRLRNANSISSIKASGNVTLSVSGTYYPINNTAAPTEEYDNLGEFSGNTFTASQAGLYMVTHLVQYTQQNSGDGYLGHAVILKNGVITENNAAKIAITETSGVATAESYAEATTMIKLNAGDTLSFQARTYGAGASVNASYRISITRLD</sequence>
<dbReference type="EMBL" id="JACHLE010000001">
    <property type="protein sequence ID" value="MBB4805917.1"/>
    <property type="molecule type" value="Genomic_DNA"/>
</dbReference>
<protein>
    <recommendedName>
        <fullName evidence="4">C1q domain-containing protein</fullName>
    </recommendedName>
</protein>
<organism evidence="2 3">
    <name type="scientific">Chryseobacterium defluvii</name>
    <dbReference type="NCBI Taxonomy" id="160396"/>
    <lineage>
        <taxon>Bacteria</taxon>
        <taxon>Pseudomonadati</taxon>
        <taxon>Bacteroidota</taxon>
        <taxon>Flavobacteriia</taxon>
        <taxon>Flavobacteriales</taxon>
        <taxon>Weeksellaceae</taxon>
        <taxon>Chryseobacterium group</taxon>
        <taxon>Chryseobacterium</taxon>
    </lineage>
</organism>
<keyword evidence="1" id="KW-0732">Signal</keyword>
<evidence type="ECO:0000256" key="1">
    <source>
        <dbReference type="SAM" id="SignalP"/>
    </source>
</evidence>